<evidence type="ECO:0000259" key="6">
    <source>
        <dbReference type="PROSITE" id="PS51296"/>
    </source>
</evidence>
<dbReference type="CDD" id="cd03467">
    <property type="entry name" value="Rieske"/>
    <property type="match status" value="1"/>
</dbReference>
<keyword evidence="1" id="KW-0001">2Fe-2S</keyword>
<dbReference type="EMBL" id="VXPY01000030">
    <property type="protein sequence ID" value="MYD89635.1"/>
    <property type="molecule type" value="Genomic_DNA"/>
</dbReference>
<sequence length="173" mass="18514">MGLTSSAHPANPAPSGTLISMSTASALQRHRVGRTDEVHDGTCLQVDVAGRSLGIFRVGEQFRAVLNHCPHEGAPICRGTVRGTTLPSVPGTFRWGRENEILVCPWHGWEFALDSGQCLTDRRRLATFPTEVADDGTLYVLMRGQVAPEPAIPSTDAGSAPRRNPESTGTTSP</sequence>
<dbReference type="PANTHER" id="PTHR21496:SF23">
    <property type="entry name" value="3-PHENYLPROPIONATE_CINNAMIC ACID DIOXYGENASE FERREDOXIN SUBUNIT"/>
    <property type="match status" value="1"/>
</dbReference>
<evidence type="ECO:0000256" key="2">
    <source>
        <dbReference type="ARBA" id="ARBA00022723"/>
    </source>
</evidence>
<keyword evidence="4" id="KW-0411">Iron-sulfur</keyword>
<dbReference type="PROSITE" id="PS51296">
    <property type="entry name" value="RIESKE"/>
    <property type="match status" value="1"/>
</dbReference>
<accession>A0A6B1DS39</accession>
<dbReference type="InterPro" id="IPR017941">
    <property type="entry name" value="Rieske_2Fe-2S"/>
</dbReference>
<evidence type="ECO:0000313" key="7">
    <source>
        <dbReference type="EMBL" id="MYD89635.1"/>
    </source>
</evidence>
<reference evidence="7" key="1">
    <citation type="submission" date="2019-09" db="EMBL/GenBank/DDBJ databases">
        <title>Characterisation of the sponge microbiome using genome-centric metagenomics.</title>
        <authorList>
            <person name="Engelberts J.P."/>
            <person name="Robbins S.J."/>
            <person name="De Goeij J.M."/>
            <person name="Aranda M."/>
            <person name="Bell S.C."/>
            <person name="Webster N.S."/>
        </authorList>
    </citation>
    <scope>NUCLEOTIDE SEQUENCE</scope>
    <source>
        <strain evidence="7">SB0662_bin_9</strain>
    </source>
</reference>
<name>A0A6B1DS39_9CHLR</name>
<feature type="region of interest" description="Disordered" evidence="5">
    <location>
        <begin position="149"/>
        <end position="173"/>
    </location>
</feature>
<dbReference type="SUPFAM" id="SSF50022">
    <property type="entry name" value="ISP domain"/>
    <property type="match status" value="1"/>
</dbReference>
<protein>
    <submittedName>
        <fullName evidence="7">Rieske (2Fe-2S) protein</fullName>
    </submittedName>
</protein>
<evidence type="ECO:0000256" key="4">
    <source>
        <dbReference type="ARBA" id="ARBA00023014"/>
    </source>
</evidence>
<dbReference type="GO" id="GO:0004497">
    <property type="term" value="F:monooxygenase activity"/>
    <property type="evidence" value="ECO:0007669"/>
    <property type="project" value="UniProtKB-ARBA"/>
</dbReference>
<organism evidence="7">
    <name type="scientific">Caldilineaceae bacterium SB0662_bin_9</name>
    <dbReference type="NCBI Taxonomy" id="2605258"/>
    <lineage>
        <taxon>Bacteria</taxon>
        <taxon>Bacillati</taxon>
        <taxon>Chloroflexota</taxon>
        <taxon>Caldilineae</taxon>
        <taxon>Caldilineales</taxon>
        <taxon>Caldilineaceae</taxon>
    </lineage>
</organism>
<dbReference type="GO" id="GO:0046872">
    <property type="term" value="F:metal ion binding"/>
    <property type="evidence" value="ECO:0007669"/>
    <property type="project" value="UniProtKB-KW"/>
</dbReference>
<dbReference type="Pfam" id="PF00355">
    <property type="entry name" value="Rieske"/>
    <property type="match status" value="1"/>
</dbReference>
<feature type="domain" description="Rieske" evidence="6">
    <location>
        <begin position="29"/>
        <end position="139"/>
    </location>
</feature>
<keyword evidence="2" id="KW-0479">Metal-binding</keyword>
<evidence type="ECO:0000256" key="1">
    <source>
        <dbReference type="ARBA" id="ARBA00022714"/>
    </source>
</evidence>
<dbReference type="GO" id="GO:0016705">
    <property type="term" value="F:oxidoreductase activity, acting on paired donors, with incorporation or reduction of molecular oxygen"/>
    <property type="evidence" value="ECO:0007669"/>
    <property type="project" value="UniProtKB-ARBA"/>
</dbReference>
<dbReference type="InterPro" id="IPR036922">
    <property type="entry name" value="Rieske_2Fe-2S_sf"/>
</dbReference>
<keyword evidence="3" id="KW-0408">Iron</keyword>
<dbReference type="PANTHER" id="PTHR21496">
    <property type="entry name" value="FERREDOXIN-RELATED"/>
    <property type="match status" value="1"/>
</dbReference>
<comment type="caution">
    <text evidence="7">The sequence shown here is derived from an EMBL/GenBank/DDBJ whole genome shotgun (WGS) entry which is preliminary data.</text>
</comment>
<evidence type="ECO:0000256" key="3">
    <source>
        <dbReference type="ARBA" id="ARBA00023004"/>
    </source>
</evidence>
<dbReference type="Gene3D" id="2.102.10.10">
    <property type="entry name" value="Rieske [2Fe-2S] iron-sulphur domain"/>
    <property type="match status" value="1"/>
</dbReference>
<evidence type="ECO:0000256" key="5">
    <source>
        <dbReference type="SAM" id="MobiDB-lite"/>
    </source>
</evidence>
<dbReference type="GO" id="GO:0051537">
    <property type="term" value="F:2 iron, 2 sulfur cluster binding"/>
    <property type="evidence" value="ECO:0007669"/>
    <property type="project" value="UniProtKB-KW"/>
</dbReference>
<proteinExistence type="predicted"/>
<dbReference type="AlphaFoldDB" id="A0A6B1DS39"/>
<gene>
    <name evidence="7" type="ORF">F4Y08_04735</name>
</gene>